<dbReference type="EMBL" id="CP022423">
    <property type="protein sequence ID" value="ASM78099.1"/>
    <property type="molecule type" value="Genomic_DNA"/>
</dbReference>
<dbReference type="Gene3D" id="3.90.1580.10">
    <property type="entry name" value="paralog of FGE (formylglycine-generating enzyme)"/>
    <property type="match status" value="1"/>
</dbReference>
<feature type="domain" description="Sulfatase-modifying factor enzyme-like" evidence="1">
    <location>
        <begin position="719"/>
        <end position="941"/>
    </location>
</feature>
<dbReference type="Pfam" id="PF03781">
    <property type="entry name" value="FGE-sulfatase"/>
    <property type="match status" value="1"/>
</dbReference>
<reference evidence="2 3" key="1">
    <citation type="submission" date="2017-07" db="EMBL/GenBank/DDBJ databases">
        <title>Complete Genome Sequence of the cosmetic ferment Vitreoscilla filiformis (ATCC15551).</title>
        <authorList>
            <person name="Contreras S."/>
            <person name="Sagory-Zalkind P."/>
            <person name="Blanquart H."/>
            <person name="Iltis A."/>
            <person name="Morand S.C."/>
        </authorList>
    </citation>
    <scope>NUCLEOTIDE SEQUENCE [LARGE SCALE GENOMIC DNA]</scope>
    <source>
        <strain evidence="2 3">ATCC 15551</strain>
    </source>
</reference>
<dbReference type="InterPro" id="IPR042095">
    <property type="entry name" value="SUMF_sf"/>
</dbReference>
<dbReference type="PANTHER" id="PTHR23150:SF19">
    <property type="entry name" value="FORMYLGLYCINE-GENERATING ENZYME"/>
    <property type="match status" value="1"/>
</dbReference>
<dbReference type="GO" id="GO:0120147">
    <property type="term" value="F:formylglycine-generating oxidase activity"/>
    <property type="evidence" value="ECO:0007669"/>
    <property type="project" value="TreeGrafter"/>
</dbReference>
<dbReference type="InterPro" id="IPR051043">
    <property type="entry name" value="Sulfatase_Mod_Factor_Kinase"/>
</dbReference>
<evidence type="ECO:0000259" key="1">
    <source>
        <dbReference type="Pfam" id="PF03781"/>
    </source>
</evidence>
<dbReference type="KEGG" id="vff:VITFI_CDS2321"/>
<organism evidence="2 3">
    <name type="scientific">Vitreoscilla filiformis</name>
    <dbReference type="NCBI Taxonomy" id="63"/>
    <lineage>
        <taxon>Bacteria</taxon>
        <taxon>Pseudomonadati</taxon>
        <taxon>Pseudomonadota</taxon>
        <taxon>Betaproteobacteria</taxon>
        <taxon>Neisseriales</taxon>
        <taxon>Neisseriaceae</taxon>
        <taxon>Vitreoscilla</taxon>
    </lineage>
</organism>
<gene>
    <name evidence="2" type="ORF">VITFI_CDS2321</name>
</gene>
<keyword evidence="3" id="KW-1185">Reference proteome</keyword>
<dbReference type="InterPro" id="IPR016187">
    <property type="entry name" value="CTDL_fold"/>
</dbReference>
<protein>
    <recommendedName>
        <fullName evidence="1">Sulfatase-modifying factor enzyme-like domain-containing protein</fullName>
    </recommendedName>
</protein>
<accession>A0A221KGN8</accession>
<dbReference type="SUPFAM" id="SSF56436">
    <property type="entry name" value="C-type lectin-like"/>
    <property type="match status" value="1"/>
</dbReference>
<name>A0A221KGN8_VITFI</name>
<evidence type="ECO:0000313" key="2">
    <source>
        <dbReference type="EMBL" id="ASM78099.1"/>
    </source>
</evidence>
<dbReference type="InterPro" id="IPR005532">
    <property type="entry name" value="SUMF_dom"/>
</dbReference>
<proteinExistence type="predicted"/>
<evidence type="ECO:0000313" key="3">
    <source>
        <dbReference type="Proteomes" id="UP000199729"/>
    </source>
</evidence>
<dbReference type="AlphaFoldDB" id="A0A221KGN8"/>
<dbReference type="PANTHER" id="PTHR23150">
    <property type="entry name" value="SULFATASE MODIFYING FACTOR 1, 2"/>
    <property type="match status" value="1"/>
</dbReference>
<sequence>MKPLRAQVARADLLRALALDDTRQHLTLSAGEQHWFGYQRVQAEQRLDLAVEMALPEAKPSPVPPARPETPTEAQHASLRMEHAWLVKTQPIEAPTQRDETTPALAPLDEAATTAQASQPQGQREDLLPWARLMPVLRRHLSQSRLGGVDVTMLLRHLAEQHSLRRLPRVQRSRWNPDLVVVLDFRDALWPYRRDMHRLCQRLLSEVGRTGLSLRVMAHGPAGGWTDWLEEQACRPRMPQVLDWVPPAPGSCVLLVSDFGWFGAPADGPPSPLTQRWLRWVAQQQKAQVTVLGLAPLGADQLRPEVCRRLPVLRWSPDGRLHPERAASPPSAEPAGLAPLLAMVAVTRRVDPPLMRALRRLNPVTPLHAGLEGAAWNHPHTQGGRVCTLRPQHQVGYLARFRLLPKHLHAQQDALRRQHHAHLRALLVQEENLLHAVQVRLARGGRQPPGEVEQTALRFFQHLVLTVQQADAATLRNWLPAVQAYLNELDALTASVHRQVFSELMAAVVQRRGQPAQALPGWVDVAAFQSAQTAPGRAVQGYLVQDLRQRRWLIQPQPPEAGQNGRALAPATQVVVRWQSQAGEQVRALRLGSAVHDLAGLDEVVGVEVNDGRQVFQLLPVTRPRGILGWSQNKDLALSLMLPDLRFKETTIADDLLRPHNYWRAMLAGQRSQLIIDTIHFTLHEGCIFRIGGDDFGSYLDLQFNSRRGKNKVVQRFRWIEPGSFMMGSPKTEPERNKNEGPQHRVTLTQGFWLADTACTQALWLAVAGGENPSIFKGNELPVENVSWDDVMNKFIPKLQTLLPKGAEAILPSEAQWEYACRAGTQTPFNFGKQINPELVNYNGSHPYNNGPKSIGRKKPVPSKTLPANNWGLFQMHGNVWEWCFDAPRVYTEETQTDPLGPIGNDSHAIRGGSWFFYAGDARSAFRYPDVKPRNIGFRLALRLIPSQGA</sequence>
<dbReference type="Proteomes" id="UP000199729">
    <property type="component" value="Chromosome"/>
</dbReference>